<evidence type="ECO:0000313" key="3">
    <source>
        <dbReference type="EMBL" id="GEQ86947.1"/>
    </source>
</evidence>
<dbReference type="Proteomes" id="UP000326994">
    <property type="component" value="Unassembled WGS sequence"/>
</dbReference>
<comment type="caution">
    <text evidence="3">The sequence shown here is derived from an EMBL/GenBank/DDBJ whole genome shotgun (WGS) entry which is preliminary data.</text>
</comment>
<reference evidence="3 4" key="1">
    <citation type="submission" date="2019-08" db="EMBL/GenBank/DDBJ databases">
        <title>Ulvibacter marinistellae sp. nov., isolated from a starfish, Patiria pectinifera.</title>
        <authorList>
            <person name="Kawano K."/>
            <person name="Ushijima N."/>
            <person name="Kihara M."/>
            <person name="Itoh H."/>
        </authorList>
    </citation>
    <scope>NUCLEOTIDE SEQUENCE [LARGE SCALE GENOMIC DNA]</scope>
    <source>
        <strain evidence="3 4">KK4</strain>
    </source>
</reference>
<dbReference type="EMBL" id="BKCF01000005">
    <property type="protein sequence ID" value="GEQ86947.1"/>
    <property type="molecule type" value="Genomic_DNA"/>
</dbReference>
<feature type="chain" id="PRO_5023850480" description="Outer membrane protein beta-barrel domain-containing protein" evidence="2">
    <location>
        <begin position="23"/>
        <end position="341"/>
    </location>
</feature>
<accession>A0A5J4FW36</accession>
<evidence type="ECO:0008006" key="5">
    <source>
        <dbReference type="Google" id="ProtNLM"/>
    </source>
</evidence>
<dbReference type="OrthoDB" id="1466811at2"/>
<evidence type="ECO:0000256" key="1">
    <source>
        <dbReference type="SAM" id="Coils"/>
    </source>
</evidence>
<protein>
    <recommendedName>
        <fullName evidence="5">Outer membrane protein beta-barrel domain-containing protein</fullName>
    </recommendedName>
</protein>
<dbReference type="AlphaFoldDB" id="A0A5J4FW36"/>
<feature type="coiled-coil region" evidence="1">
    <location>
        <begin position="20"/>
        <end position="95"/>
    </location>
</feature>
<sequence length="341" mass="38808">MKTHTLVFALSLWIISIFAAVAQEAEMDKKRDLIVQAEKAALKAEVDNINKRLDNGTINLQEAEGLKVDAATKHALNIENKVAILENRVALNERNGETVESKSKFKITFGDDGLDFNNSNDTTYKRKEDIRTYSSFTFAFGLNNAIADGRSLDDSPYKIGGSRFAEIGLSWSTRVFKESNFLRVRYGLSFQFNGLKADDNKYFVENGAQTELEEYPLDLNKQKLRMDHLVIPLHFEFGPSKKIVRDDYFRYNTENSLRIGLGGYAGVNLSTVQKLKFDDEGQDVKQKQKGNFNTNNFIYGLSAYAGWGETSIYLKYDLNPIFKNNIIEERNVSLGIRFDFE</sequence>
<keyword evidence="1" id="KW-0175">Coiled coil</keyword>
<evidence type="ECO:0000256" key="2">
    <source>
        <dbReference type="SAM" id="SignalP"/>
    </source>
</evidence>
<proteinExistence type="predicted"/>
<keyword evidence="2" id="KW-0732">Signal</keyword>
<gene>
    <name evidence="3" type="ORF">ULMS_24550</name>
</gene>
<organism evidence="3 4">
    <name type="scientific">Patiriisocius marinistellae</name>
    <dbReference type="NCBI Taxonomy" id="2494560"/>
    <lineage>
        <taxon>Bacteria</taxon>
        <taxon>Pseudomonadati</taxon>
        <taxon>Bacteroidota</taxon>
        <taxon>Flavobacteriia</taxon>
        <taxon>Flavobacteriales</taxon>
        <taxon>Flavobacteriaceae</taxon>
        <taxon>Patiriisocius</taxon>
    </lineage>
</organism>
<evidence type="ECO:0000313" key="4">
    <source>
        <dbReference type="Proteomes" id="UP000326994"/>
    </source>
</evidence>
<feature type="signal peptide" evidence="2">
    <location>
        <begin position="1"/>
        <end position="22"/>
    </location>
</feature>
<dbReference type="RefSeq" id="WP_151894866.1">
    <property type="nucleotide sequence ID" value="NZ_BKCF01000005.1"/>
</dbReference>
<keyword evidence="4" id="KW-1185">Reference proteome</keyword>
<name>A0A5J4FW36_9FLAO</name>